<evidence type="ECO:0000313" key="12">
    <source>
        <dbReference type="Proteomes" id="UP000694382"/>
    </source>
</evidence>
<proteinExistence type="inferred from homology"/>
<dbReference type="GO" id="GO:0006506">
    <property type="term" value="P:GPI anchor biosynthetic process"/>
    <property type="evidence" value="ECO:0007669"/>
    <property type="project" value="UniProtKB-UniPathway"/>
</dbReference>
<dbReference type="UniPathway" id="UPA00196"/>
<protein>
    <recommendedName>
        <fullName evidence="10">Phosphatidylinositol-glycan biosynthesis class X protein</fullName>
    </recommendedName>
</protein>
<evidence type="ECO:0000256" key="7">
    <source>
        <dbReference type="ARBA" id="ARBA00022989"/>
    </source>
</evidence>
<reference evidence="11" key="1">
    <citation type="submission" date="2020-02" db="EMBL/GenBank/DDBJ databases">
        <authorList>
            <person name="Enbody D E."/>
            <person name="Pettersson E M."/>
        </authorList>
    </citation>
    <scope>NUCLEOTIDE SEQUENCE [LARGE SCALE GENOMIC DNA]</scope>
</reference>
<evidence type="ECO:0000256" key="2">
    <source>
        <dbReference type="ARBA" id="ARBA00004687"/>
    </source>
</evidence>
<keyword evidence="8" id="KW-0472">Membrane</keyword>
<gene>
    <name evidence="11" type="primary">PIGX</name>
</gene>
<dbReference type="SMART" id="SM00780">
    <property type="entry name" value="PIG-X"/>
    <property type="match status" value="1"/>
</dbReference>
<evidence type="ECO:0000256" key="5">
    <source>
        <dbReference type="ARBA" id="ARBA00022692"/>
    </source>
</evidence>
<evidence type="ECO:0000256" key="1">
    <source>
        <dbReference type="ARBA" id="ARBA00004389"/>
    </source>
</evidence>
<keyword evidence="6 10" id="KW-0256">Endoplasmic reticulum</keyword>
<dbReference type="GO" id="GO:0005789">
    <property type="term" value="C:endoplasmic reticulum membrane"/>
    <property type="evidence" value="ECO:0007669"/>
    <property type="project" value="UniProtKB-SubCell"/>
</dbReference>
<feature type="signal peptide" evidence="10">
    <location>
        <begin position="1"/>
        <end position="24"/>
    </location>
</feature>
<evidence type="ECO:0000313" key="11">
    <source>
        <dbReference type="Ensembl" id="ENSCPVP00000018567.1"/>
    </source>
</evidence>
<dbReference type="InterPro" id="IPR013233">
    <property type="entry name" value="PIG-X/PBN1"/>
</dbReference>
<keyword evidence="9" id="KW-0325">Glycoprotein</keyword>
<evidence type="ECO:0000256" key="6">
    <source>
        <dbReference type="ARBA" id="ARBA00022824"/>
    </source>
</evidence>
<reference evidence="11" key="2">
    <citation type="submission" date="2025-08" db="UniProtKB">
        <authorList>
            <consortium name="Ensembl"/>
        </authorList>
    </citation>
    <scope>IDENTIFICATION</scope>
</reference>
<keyword evidence="7" id="KW-1133">Transmembrane helix</keyword>
<keyword evidence="10" id="KW-0732">Signal</keyword>
<dbReference type="Pfam" id="PF08320">
    <property type="entry name" value="PIG-X"/>
    <property type="match status" value="1"/>
</dbReference>
<organism evidence="11 12">
    <name type="scientific">Geospiza parvula</name>
    <name type="common">Small tree-finch</name>
    <name type="synonym">Camarhynchus parvulus</name>
    <dbReference type="NCBI Taxonomy" id="87175"/>
    <lineage>
        <taxon>Eukaryota</taxon>
        <taxon>Metazoa</taxon>
        <taxon>Chordata</taxon>
        <taxon>Craniata</taxon>
        <taxon>Vertebrata</taxon>
        <taxon>Euteleostomi</taxon>
        <taxon>Archelosauria</taxon>
        <taxon>Archosauria</taxon>
        <taxon>Dinosauria</taxon>
        <taxon>Saurischia</taxon>
        <taxon>Theropoda</taxon>
        <taxon>Coelurosauria</taxon>
        <taxon>Aves</taxon>
        <taxon>Neognathae</taxon>
        <taxon>Neoaves</taxon>
        <taxon>Telluraves</taxon>
        <taxon>Australaves</taxon>
        <taxon>Passeriformes</taxon>
        <taxon>Thraupidae</taxon>
        <taxon>Camarhynchus</taxon>
    </lineage>
</organism>
<evidence type="ECO:0000256" key="8">
    <source>
        <dbReference type="ARBA" id="ARBA00023136"/>
    </source>
</evidence>
<evidence type="ECO:0000256" key="3">
    <source>
        <dbReference type="ARBA" id="ARBA00010345"/>
    </source>
</evidence>
<keyword evidence="5" id="KW-0812">Transmembrane</keyword>
<dbReference type="Ensembl" id="ENSCPVT00000019400.2">
    <property type="protein sequence ID" value="ENSCPVP00000018567.1"/>
    <property type="gene ID" value="ENSCPVG00000013560.2"/>
</dbReference>
<sequence length="238" mass="25736">NLSSPVVAVLFHSCLSCVTLDVQAACRVTTVTQELLKEGFHRDLLVKVELGEDAGGCAVAAQVHLPPGIYVDPYELATLQQHNLTKAVLFPDAIDVEAPEYLAKAVVLLLFLEPEAHCSRCFHGTVPVHARYHRPARATHQALVALQSPEVLLCCCHGHLSAECWEPAEVDAPCSSDTSSPCQWHTTKHRPVCEESMLKVPVGLREHSSLVCALTLLTTGLCSGLILAAACKYGHFSQ</sequence>
<dbReference type="PANTHER" id="PTHR28650:SF1">
    <property type="entry name" value="PHOSPHATIDYLINOSITOL-GLYCAN BIOSYNTHESIS CLASS X PROTEIN"/>
    <property type="match status" value="1"/>
</dbReference>
<dbReference type="PANTHER" id="PTHR28650">
    <property type="entry name" value="PHOSPHATIDYLINOSITOL-GLYCAN BIOSYNTHESIS CLASS X PROTEIN"/>
    <property type="match status" value="1"/>
</dbReference>
<dbReference type="Proteomes" id="UP000694382">
    <property type="component" value="Chromosome 9"/>
</dbReference>
<comment type="subcellular location">
    <subcellularLocation>
        <location evidence="1 10">Endoplasmic reticulum membrane</location>
        <topology evidence="1 10">Single-pass membrane protein</topology>
    </subcellularLocation>
</comment>
<comment type="pathway">
    <text evidence="2 10">Glycolipid biosynthesis; glycosylphosphatidylinositol-anchor biosynthesis.</text>
</comment>
<dbReference type="InterPro" id="IPR040039">
    <property type="entry name" value="PIGX"/>
</dbReference>
<comment type="function">
    <text evidence="10">Stabilizing subunit of the glycosylphosphatidylinositol-mannosyltransferase I complex which catalyzes the transfer of the first mannose, via an alpha-1,4 bond from a dolichol-phosphate-mannose (Dol-P-Man) to the glucosaminyl acyl phosphatidylinositol (GlcN-(acyl)PI) intermediate to generate alpha-D-Man-(1-&gt;4)-alpha-D-GlcN-(1-&gt;6)-(1-radyl,2-acyl-sn-glycero-3-phospho)-2-acyl-inositol and participates in the sixth step of the glycosylphosphatidylinositol-anchor biosynthesis. Probably acts by stabilizing the mannosyltransferase PIGM.</text>
</comment>
<keyword evidence="4 10" id="KW-0337">GPI-anchor biosynthesis</keyword>
<accession>A0A8C3QCG3</accession>
<keyword evidence="12" id="KW-1185">Reference proteome</keyword>
<evidence type="ECO:0000256" key="10">
    <source>
        <dbReference type="RuleBase" id="RU366056"/>
    </source>
</evidence>
<dbReference type="AlphaFoldDB" id="A0A8C3QCG3"/>
<evidence type="ECO:0000256" key="4">
    <source>
        <dbReference type="ARBA" id="ARBA00022502"/>
    </source>
</evidence>
<comment type="similarity">
    <text evidence="3 10">Belongs to the PIGX family.</text>
</comment>
<feature type="chain" id="PRO_5039968194" description="Phosphatidylinositol-glycan biosynthesis class X protein" evidence="10">
    <location>
        <begin position="25"/>
        <end position="238"/>
    </location>
</feature>
<reference evidence="11" key="3">
    <citation type="submission" date="2025-09" db="UniProtKB">
        <authorList>
            <consortium name="Ensembl"/>
        </authorList>
    </citation>
    <scope>IDENTIFICATION</scope>
</reference>
<evidence type="ECO:0000256" key="9">
    <source>
        <dbReference type="ARBA" id="ARBA00023180"/>
    </source>
</evidence>
<name>A0A8C3QCG3_GEOPR</name>